<keyword evidence="5" id="KW-0472">Membrane</keyword>
<evidence type="ECO:0000259" key="10">
    <source>
        <dbReference type="SMART" id="SM00768"/>
    </source>
</evidence>
<sequence>MATSARNKMLSLLILTLVMLGMKNVEATWCVARSDASYSALSAGLNYACSHGANCRPIQPGGSCFNPNTIQNHASYAFDSYYQRMRKAPGSCNFGGAATIAVTDPSFGSCVYPPYS</sequence>
<evidence type="ECO:0000256" key="5">
    <source>
        <dbReference type="ARBA" id="ARBA00023136"/>
    </source>
</evidence>
<protein>
    <submittedName>
        <fullName evidence="12">PLASMODESMATA CALLOSE-BINDING PROTEIN 2-like</fullName>
    </submittedName>
</protein>
<feature type="chain" id="PRO_5034251168" evidence="9">
    <location>
        <begin position="28"/>
        <end position="116"/>
    </location>
</feature>
<dbReference type="GO" id="GO:0098552">
    <property type="term" value="C:side of membrane"/>
    <property type="evidence" value="ECO:0007669"/>
    <property type="project" value="UniProtKB-KW"/>
</dbReference>
<keyword evidence="2" id="KW-1003">Cell membrane</keyword>
<dbReference type="GO" id="GO:0009506">
    <property type="term" value="C:plasmodesma"/>
    <property type="evidence" value="ECO:0007669"/>
    <property type="project" value="UniProtKB-ARBA"/>
</dbReference>
<keyword evidence="4 9" id="KW-0732">Signal</keyword>
<feature type="signal peptide" evidence="9">
    <location>
        <begin position="1"/>
        <end position="27"/>
    </location>
</feature>
<dbReference type="OrthoDB" id="417697at2759"/>
<organism evidence="11 12">
    <name type="scientific">Abrus precatorius</name>
    <name type="common">Indian licorice</name>
    <name type="synonym">Glycine abrus</name>
    <dbReference type="NCBI Taxonomy" id="3816"/>
    <lineage>
        <taxon>Eukaryota</taxon>
        <taxon>Viridiplantae</taxon>
        <taxon>Streptophyta</taxon>
        <taxon>Embryophyta</taxon>
        <taxon>Tracheophyta</taxon>
        <taxon>Spermatophyta</taxon>
        <taxon>Magnoliopsida</taxon>
        <taxon>eudicotyledons</taxon>
        <taxon>Gunneridae</taxon>
        <taxon>Pentapetalae</taxon>
        <taxon>rosids</taxon>
        <taxon>fabids</taxon>
        <taxon>Fabales</taxon>
        <taxon>Fabaceae</taxon>
        <taxon>Papilionoideae</taxon>
        <taxon>50 kb inversion clade</taxon>
        <taxon>NPAAA clade</taxon>
        <taxon>indigoferoid/millettioid clade</taxon>
        <taxon>Abreae</taxon>
        <taxon>Abrus</taxon>
    </lineage>
</organism>
<keyword evidence="6" id="KW-1015">Disulfide bond</keyword>
<keyword evidence="3" id="KW-0336">GPI-anchor</keyword>
<dbReference type="InterPro" id="IPR044788">
    <property type="entry name" value="X8_dom_prot"/>
</dbReference>
<dbReference type="SMART" id="SM00768">
    <property type="entry name" value="X8"/>
    <property type="match status" value="1"/>
</dbReference>
<dbReference type="RefSeq" id="XP_027348592.1">
    <property type="nucleotide sequence ID" value="XM_027492791.1"/>
</dbReference>
<evidence type="ECO:0000256" key="7">
    <source>
        <dbReference type="ARBA" id="ARBA00023180"/>
    </source>
</evidence>
<evidence type="ECO:0000256" key="9">
    <source>
        <dbReference type="SAM" id="SignalP"/>
    </source>
</evidence>
<name>A0A8B8KXF7_ABRPR</name>
<keyword evidence="11" id="KW-1185">Reference proteome</keyword>
<dbReference type="AlphaFoldDB" id="A0A8B8KXF7"/>
<dbReference type="GeneID" id="113860129"/>
<gene>
    <name evidence="12" type="primary">LOC113860129</name>
</gene>
<feature type="domain" description="X8" evidence="10">
    <location>
        <begin position="28"/>
        <end position="112"/>
    </location>
</feature>
<dbReference type="GO" id="GO:0005886">
    <property type="term" value="C:plasma membrane"/>
    <property type="evidence" value="ECO:0007669"/>
    <property type="project" value="UniProtKB-SubCell"/>
</dbReference>
<reference evidence="12" key="2">
    <citation type="submission" date="2025-08" db="UniProtKB">
        <authorList>
            <consortium name="RefSeq"/>
        </authorList>
    </citation>
    <scope>IDENTIFICATION</scope>
    <source>
        <tissue evidence="12">Young leaves</tissue>
    </source>
</reference>
<dbReference type="PANTHER" id="PTHR31044">
    <property type="entry name" value="BETA-1,3 GLUCANASE"/>
    <property type="match status" value="1"/>
</dbReference>
<dbReference type="KEGG" id="aprc:113860129"/>
<dbReference type="Proteomes" id="UP000694853">
    <property type="component" value="Unplaced"/>
</dbReference>
<dbReference type="PANTHER" id="PTHR31044:SF147">
    <property type="entry name" value="CARBOHYDRATE-BINDING X8 DOMAIN PROTEIN"/>
    <property type="match status" value="1"/>
</dbReference>
<accession>A0A8B8KXF7</accession>
<keyword evidence="8" id="KW-0449">Lipoprotein</keyword>
<evidence type="ECO:0000256" key="2">
    <source>
        <dbReference type="ARBA" id="ARBA00022475"/>
    </source>
</evidence>
<evidence type="ECO:0000313" key="12">
    <source>
        <dbReference type="RefSeq" id="XP_027348592.1"/>
    </source>
</evidence>
<evidence type="ECO:0000313" key="11">
    <source>
        <dbReference type="Proteomes" id="UP000694853"/>
    </source>
</evidence>
<evidence type="ECO:0000256" key="1">
    <source>
        <dbReference type="ARBA" id="ARBA00004609"/>
    </source>
</evidence>
<dbReference type="Gene3D" id="1.20.58.1040">
    <property type="match status" value="1"/>
</dbReference>
<keyword evidence="7" id="KW-0325">Glycoprotein</keyword>
<evidence type="ECO:0000256" key="6">
    <source>
        <dbReference type="ARBA" id="ARBA00023157"/>
    </source>
</evidence>
<evidence type="ECO:0000256" key="8">
    <source>
        <dbReference type="ARBA" id="ARBA00023288"/>
    </source>
</evidence>
<reference evidence="11" key="1">
    <citation type="journal article" date="2019" name="Toxins">
        <title>Detection of Abrin-Like and Prepropulchellin-Like Toxin Genes and Transcripts Using Whole Genome Sequencing and Full-Length Transcript Sequencing of Abrus precatorius.</title>
        <authorList>
            <person name="Hovde B.T."/>
            <person name="Daligault H.E."/>
            <person name="Hanschen E.R."/>
            <person name="Kunde Y.A."/>
            <person name="Johnson M.B."/>
            <person name="Starkenburg S.R."/>
            <person name="Johnson S.L."/>
        </authorList>
    </citation>
    <scope>NUCLEOTIDE SEQUENCE [LARGE SCALE GENOMIC DNA]</scope>
</reference>
<comment type="subcellular location">
    <subcellularLocation>
        <location evidence="1">Cell membrane</location>
        <topology evidence="1">Lipid-anchor</topology>
        <topology evidence="1">GPI-anchor</topology>
    </subcellularLocation>
</comment>
<evidence type="ECO:0000256" key="3">
    <source>
        <dbReference type="ARBA" id="ARBA00022622"/>
    </source>
</evidence>
<dbReference type="InterPro" id="IPR012946">
    <property type="entry name" value="X8"/>
</dbReference>
<dbReference type="Pfam" id="PF07983">
    <property type="entry name" value="X8"/>
    <property type="match status" value="1"/>
</dbReference>
<dbReference type="FunFam" id="1.20.58.1040:FF:000001">
    <property type="entry name" value="Glucan endo-1,3-beta-glucosidase 4"/>
    <property type="match status" value="1"/>
</dbReference>
<proteinExistence type="predicted"/>
<evidence type="ECO:0000256" key="4">
    <source>
        <dbReference type="ARBA" id="ARBA00022729"/>
    </source>
</evidence>